<evidence type="ECO:0000313" key="3">
    <source>
        <dbReference type="Proteomes" id="UP001165122"/>
    </source>
</evidence>
<feature type="region of interest" description="Disordered" evidence="1">
    <location>
        <begin position="1"/>
        <end position="20"/>
    </location>
</feature>
<accession>A0A9W6ZRM0</accession>
<dbReference type="AlphaFoldDB" id="A0A9W6ZRM0"/>
<evidence type="ECO:0000256" key="1">
    <source>
        <dbReference type="SAM" id="MobiDB-lite"/>
    </source>
</evidence>
<sequence length="87" mass="9514">MSKSIASESNDGQESHKTVSTAPAAVDEFMFTNDFRRLLVGFVPIDALMALKAATKAVEGRGGGGNRRWSGKRCDVGSRWEGYRFDN</sequence>
<gene>
    <name evidence="2" type="ORF">TrLO_g15037</name>
</gene>
<organism evidence="2 3">
    <name type="scientific">Triparma laevis f. longispina</name>
    <dbReference type="NCBI Taxonomy" id="1714387"/>
    <lineage>
        <taxon>Eukaryota</taxon>
        <taxon>Sar</taxon>
        <taxon>Stramenopiles</taxon>
        <taxon>Ochrophyta</taxon>
        <taxon>Bolidophyceae</taxon>
        <taxon>Parmales</taxon>
        <taxon>Triparmaceae</taxon>
        <taxon>Triparma</taxon>
    </lineage>
</organism>
<name>A0A9W6ZRM0_9STRA</name>
<comment type="caution">
    <text evidence="2">The sequence shown here is derived from an EMBL/GenBank/DDBJ whole genome shotgun (WGS) entry which is preliminary data.</text>
</comment>
<dbReference type="EMBL" id="BRXW01000486">
    <property type="protein sequence ID" value="GMH59217.1"/>
    <property type="molecule type" value="Genomic_DNA"/>
</dbReference>
<feature type="compositionally biased region" description="Polar residues" evidence="1">
    <location>
        <begin position="1"/>
        <end position="12"/>
    </location>
</feature>
<proteinExistence type="predicted"/>
<dbReference type="Proteomes" id="UP001165122">
    <property type="component" value="Unassembled WGS sequence"/>
</dbReference>
<protein>
    <submittedName>
        <fullName evidence="2">Uncharacterized protein</fullName>
    </submittedName>
</protein>
<reference evidence="3" key="1">
    <citation type="journal article" date="2023" name="Commun. Biol.">
        <title>Genome analysis of Parmales, the sister group of diatoms, reveals the evolutionary specialization of diatoms from phago-mixotrophs to photoautotrophs.</title>
        <authorList>
            <person name="Ban H."/>
            <person name="Sato S."/>
            <person name="Yoshikawa S."/>
            <person name="Yamada K."/>
            <person name="Nakamura Y."/>
            <person name="Ichinomiya M."/>
            <person name="Sato N."/>
            <person name="Blanc-Mathieu R."/>
            <person name="Endo H."/>
            <person name="Kuwata A."/>
            <person name="Ogata H."/>
        </authorList>
    </citation>
    <scope>NUCLEOTIDE SEQUENCE [LARGE SCALE GENOMIC DNA]</scope>
    <source>
        <strain evidence="3">NIES 3700</strain>
    </source>
</reference>
<evidence type="ECO:0000313" key="2">
    <source>
        <dbReference type="EMBL" id="GMH59217.1"/>
    </source>
</evidence>
<keyword evidence="3" id="KW-1185">Reference proteome</keyword>